<keyword evidence="9 15" id="KW-0408">Iron</keyword>
<dbReference type="PROSITE" id="PS50873">
    <property type="entry name" value="PEROXIDASE_4"/>
    <property type="match status" value="1"/>
</dbReference>
<feature type="binding site" evidence="15">
    <location>
        <position position="77"/>
    </location>
    <ligand>
        <name>Ca(2+)</name>
        <dbReference type="ChEBI" id="CHEBI:29108"/>
        <label>1</label>
    </ligand>
</feature>
<dbReference type="InterPro" id="IPR019793">
    <property type="entry name" value="Peroxidases_heam-ligand_BS"/>
</dbReference>
<dbReference type="GO" id="GO:0046872">
    <property type="term" value="F:metal ion binding"/>
    <property type="evidence" value="ECO:0007669"/>
    <property type="project" value="UniProtKB-UniRule"/>
</dbReference>
<dbReference type="InterPro" id="IPR002016">
    <property type="entry name" value="Haem_peroxidase"/>
</dbReference>
<dbReference type="PANTHER" id="PTHR31388:SF5">
    <property type="entry name" value="PEROXIDASE"/>
    <property type="match status" value="1"/>
</dbReference>
<dbReference type="PROSITE" id="PS00436">
    <property type="entry name" value="PEROXIDASE_2"/>
    <property type="match status" value="1"/>
</dbReference>
<feature type="domain" description="Plant heme peroxidase family profile" evidence="19">
    <location>
        <begin position="26"/>
        <end position="322"/>
    </location>
</feature>
<dbReference type="GO" id="GO:0042744">
    <property type="term" value="P:hydrogen peroxide catabolic process"/>
    <property type="evidence" value="ECO:0007669"/>
    <property type="project" value="UniProtKB-KW"/>
</dbReference>
<keyword evidence="11" id="KW-0325">Glycoprotein</keyword>
<gene>
    <name evidence="20" type="ORF">MARPO_0067s0040</name>
</gene>
<comment type="cofactor">
    <cofactor evidence="15 18">
        <name>Ca(2+)</name>
        <dbReference type="ChEBI" id="CHEBI:29108"/>
    </cofactor>
    <text evidence="15 18">Binds 2 calcium ions per subunit.</text>
</comment>
<evidence type="ECO:0000256" key="3">
    <source>
        <dbReference type="ARBA" id="ARBA00012313"/>
    </source>
</evidence>
<feature type="binding site" evidence="15">
    <location>
        <position position="68"/>
    </location>
    <ligand>
        <name>Ca(2+)</name>
        <dbReference type="ChEBI" id="CHEBI:29108"/>
        <label>1</label>
    </ligand>
</feature>
<dbReference type="GO" id="GO:0004601">
    <property type="term" value="F:peroxidase activity"/>
    <property type="evidence" value="ECO:0000318"/>
    <property type="project" value="GO_Central"/>
</dbReference>
<evidence type="ECO:0000256" key="10">
    <source>
        <dbReference type="ARBA" id="ARBA00023157"/>
    </source>
</evidence>
<keyword evidence="7 15" id="KW-0106">Calcium</keyword>
<keyword evidence="12 18" id="KW-0376">Hydrogen peroxide</keyword>
<feature type="disulfide bond" evidence="17">
    <location>
        <begin position="69"/>
        <end position="74"/>
    </location>
</feature>
<feature type="binding site" evidence="15">
    <location>
        <position position="244"/>
    </location>
    <ligand>
        <name>Ca(2+)</name>
        <dbReference type="ChEBI" id="CHEBI:29108"/>
        <label>2</label>
    </ligand>
</feature>
<comment type="cofactor">
    <cofactor evidence="15 18">
        <name>heme b</name>
        <dbReference type="ChEBI" id="CHEBI:60344"/>
    </cofactor>
    <text evidence="15 18">Binds 1 heme b (iron(II)-protoporphyrin IX) group per subunit.</text>
</comment>
<dbReference type="GO" id="GO:0005576">
    <property type="term" value="C:extracellular region"/>
    <property type="evidence" value="ECO:0007669"/>
    <property type="project" value="UniProtKB-SubCell"/>
</dbReference>
<feature type="binding site" evidence="15">
    <location>
        <position position="89"/>
    </location>
    <ligand>
        <name>Ca(2+)</name>
        <dbReference type="ChEBI" id="CHEBI:29108"/>
        <label>1</label>
    </ligand>
</feature>
<comment type="catalytic activity">
    <reaction evidence="1 18">
        <text>2 a phenolic donor + H2O2 = 2 a phenolic radical donor + 2 H2O</text>
        <dbReference type="Rhea" id="RHEA:56136"/>
        <dbReference type="ChEBI" id="CHEBI:15377"/>
        <dbReference type="ChEBI" id="CHEBI:16240"/>
        <dbReference type="ChEBI" id="CHEBI:139520"/>
        <dbReference type="ChEBI" id="CHEBI:139521"/>
        <dbReference type="EC" id="1.11.1.7"/>
    </reaction>
</comment>
<evidence type="ECO:0000256" key="12">
    <source>
        <dbReference type="ARBA" id="ARBA00023324"/>
    </source>
</evidence>
<evidence type="ECO:0000256" key="4">
    <source>
        <dbReference type="ARBA" id="ARBA00022559"/>
    </source>
</evidence>
<evidence type="ECO:0000259" key="19">
    <source>
        <dbReference type="PROSITE" id="PS50873"/>
    </source>
</evidence>
<dbReference type="GO" id="GO:0140825">
    <property type="term" value="F:lactoperoxidase activity"/>
    <property type="evidence" value="ECO:0007669"/>
    <property type="project" value="UniProtKB-EC"/>
</dbReference>
<dbReference type="Pfam" id="PF00141">
    <property type="entry name" value="peroxidase"/>
    <property type="match status" value="1"/>
</dbReference>
<evidence type="ECO:0000256" key="17">
    <source>
        <dbReference type="PIRSR" id="PIRSR600823-5"/>
    </source>
</evidence>
<dbReference type="PRINTS" id="PR00461">
    <property type="entry name" value="PLPEROXIDASE"/>
</dbReference>
<reference evidence="21" key="1">
    <citation type="journal article" date="2017" name="Cell">
        <title>Insights into land plant evolution garnered from the Marchantia polymorpha genome.</title>
        <authorList>
            <person name="Bowman J.L."/>
            <person name="Kohchi T."/>
            <person name="Yamato K.T."/>
            <person name="Jenkins J."/>
            <person name="Shu S."/>
            <person name="Ishizaki K."/>
            <person name="Yamaoka S."/>
            <person name="Nishihama R."/>
            <person name="Nakamura Y."/>
            <person name="Berger F."/>
            <person name="Adam C."/>
            <person name="Aki S.S."/>
            <person name="Althoff F."/>
            <person name="Araki T."/>
            <person name="Arteaga-Vazquez M.A."/>
            <person name="Balasubrmanian S."/>
            <person name="Barry K."/>
            <person name="Bauer D."/>
            <person name="Boehm C.R."/>
            <person name="Briginshaw L."/>
            <person name="Caballero-Perez J."/>
            <person name="Catarino B."/>
            <person name="Chen F."/>
            <person name="Chiyoda S."/>
            <person name="Chovatia M."/>
            <person name="Davies K.M."/>
            <person name="Delmans M."/>
            <person name="Demura T."/>
            <person name="Dierschke T."/>
            <person name="Dolan L."/>
            <person name="Dorantes-Acosta A.E."/>
            <person name="Eklund D.M."/>
            <person name="Florent S.N."/>
            <person name="Flores-Sandoval E."/>
            <person name="Fujiyama A."/>
            <person name="Fukuzawa H."/>
            <person name="Galik B."/>
            <person name="Grimanelli D."/>
            <person name="Grimwood J."/>
            <person name="Grossniklaus U."/>
            <person name="Hamada T."/>
            <person name="Haseloff J."/>
            <person name="Hetherington A.J."/>
            <person name="Higo A."/>
            <person name="Hirakawa Y."/>
            <person name="Hundley H.N."/>
            <person name="Ikeda Y."/>
            <person name="Inoue K."/>
            <person name="Inoue S.I."/>
            <person name="Ishida S."/>
            <person name="Jia Q."/>
            <person name="Kakita M."/>
            <person name="Kanazawa T."/>
            <person name="Kawai Y."/>
            <person name="Kawashima T."/>
            <person name="Kennedy M."/>
            <person name="Kinose K."/>
            <person name="Kinoshita T."/>
            <person name="Kohara Y."/>
            <person name="Koide E."/>
            <person name="Komatsu K."/>
            <person name="Kopischke S."/>
            <person name="Kubo M."/>
            <person name="Kyozuka J."/>
            <person name="Lagercrantz U."/>
            <person name="Lin S.S."/>
            <person name="Lindquist E."/>
            <person name="Lipzen A.M."/>
            <person name="Lu C.W."/>
            <person name="De Luna E."/>
            <person name="Martienssen R.A."/>
            <person name="Minamino N."/>
            <person name="Mizutani M."/>
            <person name="Mizutani M."/>
            <person name="Mochizuki N."/>
            <person name="Monte I."/>
            <person name="Mosher R."/>
            <person name="Nagasaki H."/>
            <person name="Nakagami H."/>
            <person name="Naramoto S."/>
            <person name="Nishitani K."/>
            <person name="Ohtani M."/>
            <person name="Okamoto T."/>
            <person name="Okumura M."/>
            <person name="Phillips J."/>
            <person name="Pollak B."/>
            <person name="Reinders A."/>
            <person name="Rovekamp M."/>
            <person name="Sano R."/>
            <person name="Sawa S."/>
            <person name="Schmid M.W."/>
            <person name="Shirakawa M."/>
            <person name="Solano R."/>
            <person name="Spunde A."/>
            <person name="Suetsugu N."/>
            <person name="Sugano S."/>
            <person name="Sugiyama A."/>
            <person name="Sun R."/>
            <person name="Suzuki Y."/>
            <person name="Takenaka M."/>
            <person name="Takezawa D."/>
            <person name="Tomogane H."/>
            <person name="Tsuzuki M."/>
            <person name="Ueda T."/>
            <person name="Umeda M."/>
            <person name="Ward J.M."/>
            <person name="Watanabe Y."/>
            <person name="Yazaki K."/>
            <person name="Yokoyama R."/>
            <person name="Yoshitake Y."/>
            <person name="Yotsui I."/>
            <person name="Zachgo S."/>
            <person name="Schmutz J."/>
        </authorList>
    </citation>
    <scope>NUCLEOTIDE SEQUENCE [LARGE SCALE GENOMIC DNA]</scope>
    <source>
        <strain evidence="21">Tak-1</strain>
    </source>
</reference>
<dbReference type="OMA" id="KKMNICM"/>
<keyword evidence="8 18" id="KW-0560">Oxidoreductase</keyword>
<dbReference type="InterPro" id="IPR019794">
    <property type="entry name" value="Peroxidases_AS"/>
</dbReference>
<evidence type="ECO:0000313" key="21">
    <source>
        <dbReference type="Proteomes" id="UP000244005"/>
    </source>
</evidence>
<feature type="binding site" evidence="14">
    <location>
        <position position="164"/>
    </location>
    <ligand>
        <name>substrate</name>
    </ligand>
</feature>
<evidence type="ECO:0000256" key="14">
    <source>
        <dbReference type="PIRSR" id="PIRSR600823-2"/>
    </source>
</evidence>
<dbReference type="Proteomes" id="UP000244005">
    <property type="component" value="Unassembled WGS sequence"/>
</dbReference>
<evidence type="ECO:0000256" key="9">
    <source>
        <dbReference type="ARBA" id="ARBA00023004"/>
    </source>
</evidence>
<evidence type="ECO:0000256" key="7">
    <source>
        <dbReference type="ARBA" id="ARBA00022837"/>
    </source>
</evidence>
<evidence type="ECO:0000256" key="8">
    <source>
        <dbReference type="ARBA" id="ARBA00023002"/>
    </source>
</evidence>
<dbReference type="PRINTS" id="PR00458">
    <property type="entry name" value="PEROXIDASE"/>
</dbReference>
<dbReference type="EC" id="1.11.1.7" evidence="3 18"/>
<accession>A0A2R6WQ00</accession>
<dbReference type="Gramene" id="Mp7g19380.1">
    <property type="protein sequence ID" value="Mp7g19380.1.cds"/>
    <property type="gene ID" value="Mp7g19380"/>
</dbReference>
<dbReference type="GO" id="GO:0009505">
    <property type="term" value="C:plant-type cell wall"/>
    <property type="evidence" value="ECO:0000318"/>
    <property type="project" value="GO_Central"/>
</dbReference>
<evidence type="ECO:0000256" key="1">
    <source>
        <dbReference type="ARBA" id="ARBA00000189"/>
    </source>
</evidence>
<feature type="disulfide bond" evidence="17">
    <location>
        <begin position="122"/>
        <end position="318"/>
    </location>
</feature>
<dbReference type="GO" id="GO:0020037">
    <property type="term" value="F:heme binding"/>
    <property type="evidence" value="ECO:0007669"/>
    <property type="project" value="UniProtKB-UniRule"/>
</dbReference>
<keyword evidence="5 18" id="KW-0349">Heme</keyword>
<comment type="similarity">
    <text evidence="2">Belongs to the peroxidase family. Ascorbate peroxidase subfamily.</text>
</comment>
<dbReference type="Gene3D" id="1.10.520.10">
    <property type="match status" value="1"/>
</dbReference>
<evidence type="ECO:0000256" key="6">
    <source>
        <dbReference type="ARBA" id="ARBA00022723"/>
    </source>
</evidence>
<evidence type="ECO:0000256" key="18">
    <source>
        <dbReference type="RuleBase" id="RU362060"/>
    </source>
</evidence>
<feature type="binding site" evidence="15">
    <location>
        <position position="73"/>
    </location>
    <ligand>
        <name>Ca(2+)</name>
        <dbReference type="ChEBI" id="CHEBI:29108"/>
        <label>1</label>
    </ligand>
</feature>
<feature type="chain" id="PRO_5015217260" description="Peroxidase" evidence="18">
    <location>
        <begin position="26"/>
        <end position="328"/>
    </location>
</feature>
<comment type="subcellular location">
    <subcellularLocation>
        <location evidence="18">Secreted</location>
    </subcellularLocation>
</comment>
<protein>
    <recommendedName>
        <fullName evidence="3 18">Peroxidase</fullName>
        <ecNumber evidence="3 18">1.11.1.7</ecNumber>
    </recommendedName>
</protein>
<dbReference type="GO" id="GO:0006979">
    <property type="term" value="P:response to oxidative stress"/>
    <property type="evidence" value="ECO:0007669"/>
    <property type="project" value="UniProtKB-UniRule"/>
</dbReference>
<organism evidence="20 21">
    <name type="scientific">Marchantia polymorpha</name>
    <name type="common">Common liverwort</name>
    <name type="synonym">Marchantia aquatica</name>
    <dbReference type="NCBI Taxonomy" id="3197"/>
    <lineage>
        <taxon>Eukaryota</taxon>
        <taxon>Viridiplantae</taxon>
        <taxon>Streptophyta</taxon>
        <taxon>Embryophyta</taxon>
        <taxon>Marchantiophyta</taxon>
        <taxon>Marchantiopsida</taxon>
        <taxon>Marchantiidae</taxon>
        <taxon>Marchantiales</taxon>
        <taxon>Marchantiaceae</taxon>
        <taxon>Marchantia</taxon>
    </lineage>
</organism>
<feature type="active site" description="Proton acceptor" evidence="13">
    <location>
        <position position="67"/>
    </location>
</feature>
<feature type="site" description="Transition state stabilizer" evidence="16">
    <location>
        <position position="63"/>
    </location>
</feature>
<feature type="signal peptide" evidence="18">
    <location>
        <begin position="1"/>
        <end position="25"/>
    </location>
</feature>
<feature type="disulfide bond" evidence="17">
    <location>
        <begin position="202"/>
        <end position="230"/>
    </location>
</feature>
<feature type="binding site" evidence="15">
    <location>
        <position position="71"/>
    </location>
    <ligand>
        <name>Ca(2+)</name>
        <dbReference type="ChEBI" id="CHEBI:29108"/>
        <label>1</label>
    </ligand>
</feature>
<feature type="binding site" description="axial binding residue" evidence="15">
    <location>
        <position position="195"/>
    </location>
    <ligand>
        <name>heme b</name>
        <dbReference type="ChEBI" id="CHEBI:60344"/>
    </ligand>
    <ligandPart>
        <name>Fe</name>
        <dbReference type="ChEBI" id="CHEBI:18248"/>
    </ligandPart>
</feature>
<keyword evidence="18" id="KW-0964">Secreted</keyword>
<comment type="similarity">
    <text evidence="18">Belongs to the peroxidase family. Classical plant (class III) peroxidase subfamily.</text>
</comment>
<feature type="binding site" evidence="15">
    <location>
        <position position="241"/>
    </location>
    <ligand>
        <name>Ca(2+)</name>
        <dbReference type="ChEBI" id="CHEBI:29108"/>
        <label>2</label>
    </ligand>
</feature>
<dbReference type="SUPFAM" id="SSF48113">
    <property type="entry name" value="Heme-dependent peroxidases"/>
    <property type="match status" value="1"/>
</dbReference>
<evidence type="ECO:0000313" key="20">
    <source>
        <dbReference type="EMBL" id="PTQ35948.1"/>
    </source>
</evidence>
<dbReference type="Gene3D" id="1.10.420.10">
    <property type="entry name" value="Peroxidase, domain 2"/>
    <property type="match status" value="1"/>
</dbReference>
<evidence type="ECO:0000256" key="16">
    <source>
        <dbReference type="PIRSR" id="PIRSR600823-4"/>
    </source>
</evidence>
<dbReference type="OrthoDB" id="2113341at2759"/>
<keyword evidence="10 17" id="KW-1015">Disulfide bond</keyword>
<dbReference type="InterPro" id="IPR033905">
    <property type="entry name" value="Secretory_peroxidase"/>
</dbReference>
<sequence>MMARKKMNICMPVLFVLIAAAPAHAALTSNFYENTCPSVQRIVQQIVAGAIANETRMGASLLRLHFHDCFVNGCDGSVLLDDTATLIGEKTATPNLDSLRGFDVVDTIKASVEAACPNTVSCADILAIAARDSVFQLGGPSWSVLLGRRDSLTASKENANTFLPSPFSDVATLRDKFAAVGLTTDEDLVSLSGGHTFGKARCGAFSPRIGGDPPDTTIDPDFNSTLNSICAAGANTTVDLDQTTPTTFDGGYYSNLLINRGLLSSDQALESEGGSTADLVSLYASTQSSFFTAFVNSMINMGDISPLEGTDGEIRVNCRVVNPTVAAM</sequence>
<evidence type="ECO:0000256" key="15">
    <source>
        <dbReference type="PIRSR" id="PIRSR600823-3"/>
    </source>
</evidence>
<feature type="binding site" evidence="15">
    <location>
        <position position="249"/>
    </location>
    <ligand>
        <name>Ca(2+)</name>
        <dbReference type="ChEBI" id="CHEBI:29108"/>
        <label>2</label>
    </ligand>
</feature>
<dbReference type="FunFam" id="1.10.520.10:FF:000001">
    <property type="entry name" value="Peroxidase"/>
    <property type="match status" value="1"/>
</dbReference>
<keyword evidence="21" id="KW-1185">Reference proteome</keyword>
<feature type="disulfide bond" evidence="17">
    <location>
        <begin position="36"/>
        <end position="116"/>
    </location>
</feature>
<feature type="binding site" evidence="15">
    <location>
        <position position="75"/>
    </location>
    <ligand>
        <name>Ca(2+)</name>
        <dbReference type="ChEBI" id="CHEBI:29108"/>
        <label>1</label>
    </ligand>
</feature>
<dbReference type="InterPro" id="IPR000823">
    <property type="entry name" value="Peroxidase_pln"/>
</dbReference>
<comment type="function">
    <text evidence="18">Removal of H(2)O(2), oxidation of toxic reductants, biosynthesis and degradation of lignin, suberization, auxin catabolism, response to environmental stresses such as wounding, pathogen attack and oxidative stress.</text>
</comment>
<proteinExistence type="inferred from homology"/>
<dbReference type="AlphaFoldDB" id="A0A2R6WQ00"/>
<keyword evidence="18" id="KW-0732">Signal</keyword>
<name>A0A2R6WQ00_MARPO</name>
<evidence type="ECO:0000256" key="2">
    <source>
        <dbReference type="ARBA" id="ARBA00006873"/>
    </source>
</evidence>
<dbReference type="FunFam" id="1.10.420.10:FF:000001">
    <property type="entry name" value="Peroxidase"/>
    <property type="match status" value="1"/>
</dbReference>
<dbReference type="CDD" id="cd00693">
    <property type="entry name" value="secretory_peroxidase"/>
    <property type="match status" value="1"/>
</dbReference>
<dbReference type="PANTHER" id="PTHR31388">
    <property type="entry name" value="PEROXIDASE 72-RELATED"/>
    <property type="match status" value="1"/>
</dbReference>
<dbReference type="InterPro" id="IPR010255">
    <property type="entry name" value="Haem_peroxidase_sf"/>
</dbReference>
<feature type="binding site" evidence="15">
    <location>
        <position position="196"/>
    </location>
    <ligand>
        <name>Ca(2+)</name>
        <dbReference type="ChEBI" id="CHEBI:29108"/>
        <label>2</label>
    </ligand>
</feature>
<evidence type="ECO:0000256" key="5">
    <source>
        <dbReference type="ARBA" id="ARBA00022617"/>
    </source>
</evidence>
<keyword evidence="4 18" id="KW-0575">Peroxidase</keyword>
<evidence type="ECO:0000256" key="13">
    <source>
        <dbReference type="PIRSR" id="PIRSR600823-1"/>
    </source>
</evidence>
<keyword evidence="6 15" id="KW-0479">Metal-binding</keyword>
<evidence type="ECO:0000256" key="11">
    <source>
        <dbReference type="ARBA" id="ARBA00023180"/>
    </source>
</evidence>
<dbReference type="PROSITE" id="PS00435">
    <property type="entry name" value="PEROXIDASE_1"/>
    <property type="match status" value="1"/>
</dbReference>
<dbReference type="EMBL" id="KZ772739">
    <property type="protein sequence ID" value="PTQ35948.1"/>
    <property type="molecule type" value="Genomic_DNA"/>
</dbReference>